<evidence type="ECO:0000313" key="3">
    <source>
        <dbReference type="Proteomes" id="UP000029060"/>
    </source>
</evidence>
<dbReference type="InterPro" id="IPR008492">
    <property type="entry name" value="Rv2714-like"/>
</dbReference>
<dbReference type="SUPFAM" id="SSF159659">
    <property type="entry name" value="Cgl1923-like"/>
    <property type="match status" value="1"/>
</dbReference>
<accession>A0A087BIM2</accession>
<comment type="caution">
    <text evidence="2">The sequence shown here is derived from an EMBL/GenBank/DDBJ whole genome shotgun (WGS) entry which is preliminary data.</text>
</comment>
<dbReference type="STRING" id="78345.BMERY_0317"/>
<sequence>MSEERESTLIAAFGGWNDACQSATNALHHLIDSYDACEIRHINCDGYYDYQVSRPTLCRVNGKARIVWPQTSFYDVSCSPDQHLITLIGPEPNYHWREYCQKVLSIASELHVGSVITLGSMFADCTHTRPLPVGVCDDVDCDSDCDCGEYSGPVGITTVLEAMAREQRFAGTSIWVSVPQYMGNDDCPMGTLALLDALGHKLGIRFESSKLIRETREWQAKASMLTRCSNQLSDYVHQLEEDWDKAEQSKEASGSDPHKADQLVQEAEEFLKRF</sequence>
<evidence type="ECO:0000256" key="1">
    <source>
        <dbReference type="SAM" id="MobiDB-lite"/>
    </source>
</evidence>
<dbReference type="Proteomes" id="UP000029060">
    <property type="component" value="Unassembled WGS sequence"/>
</dbReference>
<dbReference type="AlphaFoldDB" id="A0A087BIM2"/>
<dbReference type="RefSeq" id="WP_033522869.1">
    <property type="nucleotide sequence ID" value="NZ_CADAXU010000006.1"/>
</dbReference>
<dbReference type="EMBL" id="JGZC01000005">
    <property type="protein sequence ID" value="KFI70872.1"/>
    <property type="molecule type" value="Genomic_DNA"/>
</dbReference>
<dbReference type="Gene3D" id="3.40.50.10900">
    <property type="entry name" value="PAC-like subunit"/>
    <property type="match status" value="1"/>
</dbReference>
<organism evidence="2 3">
    <name type="scientific">Bifidobacterium merycicum</name>
    <dbReference type="NCBI Taxonomy" id="78345"/>
    <lineage>
        <taxon>Bacteria</taxon>
        <taxon>Bacillati</taxon>
        <taxon>Actinomycetota</taxon>
        <taxon>Actinomycetes</taxon>
        <taxon>Bifidobacteriales</taxon>
        <taxon>Bifidobacteriaceae</taxon>
        <taxon>Bifidobacterium</taxon>
    </lineage>
</organism>
<gene>
    <name evidence="2" type="ORF">BMERY_0317</name>
</gene>
<proteinExistence type="predicted"/>
<protein>
    <recommendedName>
        <fullName evidence="4">PAC2 family protein</fullName>
    </recommendedName>
</protein>
<dbReference type="Pfam" id="PF09754">
    <property type="entry name" value="PAC2"/>
    <property type="match status" value="1"/>
</dbReference>
<dbReference type="OrthoDB" id="150941at2"/>
<keyword evidence="3" id="KW-1185">Reference proteome</keyword>
<dbReference type="InterPro" id="IPR019151">
    <property type="entry name" value="Proteasome_assmbl_chaperone_2"/>
</dbReference>
<reference evidence="2 3" key="1">
    <citation type="submission" date="2014-03" db="EMBL/GenBank/DDBJ databases">
        <title>Genomics of Bifidobacteria.</title>
        <authorList>
            <person name="Ventura M."/>
            <person name="Milani C."/>
            <person name="Lugli G.A."/>
        </authorList>
    </citation>
    <scope>NUCLEOTIDE SEQUENCE [LARGE SCALE GENOMIC DNA]</scope>
    <source>
        <strain evidence="2 3">LMG 11341</strain>
    </source>
</reference>
<name>A0A087BIM2_9BIFI</name>
<dbReference type="PIRSF" id="PIRSF028754">
    <property type="entry name" value="UCP028754"/>
    <property type="match status" value="1"/>
</dbReference>
<evidence type="ECO:0000313" key="2">
    <source>
        <dbReference type="EMBL" id="KFI70872.1"/>
    </source>
</evidence>
<dbReference type="InterPro" id="IPR038389">
    <property type="entry name" value="PSMG2_sf"/>
</dbReference>
<evidence type="ECO:0008006" key="4">
    <source>
        <dbReference type="Google" id="ProtNLM"/>
    </source>
</evidence>
<feature type="region of interest" description="Disordered" evidence="1">
    <location>
        <begin position="243"/>
        <end position="262"/>
    </location>
</feature>
<dbReference type="eggNOG" id="COG1938">
    <property type="taxonomic scope" value="Bacteria"/>
</dbReference>